<keyword evidence="3 6" id="KW-0540">Nuclease</keyword>
<feature type="site" description="Interaction with target DNA" evidence="6">
    <location>
        <position position="105"/>
    </location>
</feature>
<comment type="caution">
    <text evidence="7">The sequence shown here is derived from an EMBL/GenBank/DDBJ whole genome shotgun (WGS) entry which is preliminary data.</text>
</comment>
<dbReference type="AlphaFoldDB" id="A0A7C1JW56"/>
<dbReference type="GO" id="GO:0006281">
    <property type="term" value="P:DNA repair"/>
    <property type="evidence" value="ECO:0007669"/>
    <property type="project" value="UniProtKB-UniRule"/>
</dbReference>
<dbReference type="EC" id="3.1.21.7" evidence="6"/>
<organism evidence="7">
    <name type="scientific">Thermomicrobium roseum</name>
    <dbReference type="NCBI Taxonomy" id="500"/>
    <lineage>
        <taxon>Bacteria</taxon>
        <taxon>Pseudomonadati</taxon>
        <taxon>Thermomicrobiota</taxon>
        <taxon>Thermomicrobia</taxon>
        <taxon>Thermomicrobiales</taxon>
        <taxon>Thermomicrobiaceae</taxon>
        <taxon>Thermomicrobium</taxon>
    </lineage>
</organism>
<reference evidence="7" key="1">
    <citation type="journal article" date="2020" name="mSystems">
        <title>Genome- and Community-Level Interaction Insights into Carbon Utilization and Element Cycling Functions of Hydrothermarchaeota in Hydrothermal Sediment.</title>
        <authorList>
            <person name="Zhou Z."/>
            <person name="Liu Y."/>
            <person name="Xu W."/>
            <person name="Pan J."/>
            <person name="Luo Z.H."/>
            <person name="Li M."/>
        </authorList>
    </citation>
    <scope>NUCLEOTIDE SEQUENCE [LARGE SCALE GENOMIC DNA]</scope>
    <source>
        <strain evidence="7">SpSt-222</strain>
    </source>
</reference>
<dbReference type="EMBL" id="DSJL01000009">
    <property type="protein sequence ID" value="HEF64806.1"/>
    <property type="molecule type" value="Genomic_DNA"/>
</dbReference>
<dbReference type="PANTHER" id="PTHR28511:SF1">
    <property type="entry name" value="ENDONUCLEASE V"/>
    <property type="match status" value="1"/>
</dbReference>
<dbReference type="InterPro" id="IPR007581">
    <property type="entry name" value="Endonuclease-V"/>
</dbReference>
<dbReference type="GO" id="GO:0043737">
    <property type="term" value="F:deoxyribonuclease V activity"/>
    <property type="evidence" value="ECO:0007669"/>
    <property type="project" value="UniProtKB-UniRule"/>
</dbReference>
<keyword evidence="4 6" id="KW-0255">Endonuclease</keyword>
<evidence type="ECO:0000256" key="2">
    <source>
        <dbReference type="ARBA" id="ARBA00022490"/>
    </source>
</evidence>
<evidence type="ECO:0000256" key="3">
    <source>
        <dbReference type="ARBA" id="ARBA00022722"/>
    </source>
</evidence>
<accession>A0A7C1JW56</accession>
<comment type="similarity">
    <text evidence="6">Belongs to the endonuclease V family.</text>
</comment>
<evidence type="ECO:0000256" key="5">
    <source>
        <dbReference type="ARBA" id="ARBA00022801"/>
    </source>
</evidence>
<keyword evidence="5 6" id="KW-0378">Hydrolase</keyword>
<evidence type="ECO:0000313" key="7">
    <source>
        <dbReference type="EMBL" id="HEF64806.1"/>
    </source>
</evidence>
<proteinExistence type="inferred from homology"/>
<keyword evidence="6" id="KW-0227">DNA damage</keyword>
<dbReference type="GO" id="GO:0003727">
    <property type="term" value="F:single-stranded RNA binding"/>
    <property type="evidence" value="ECO:0007669"/>
    <property type="project" value="TreeGrafter"/>
</dbReference>
<keyword evidence="6" id="KW-0479">Metal-binding</keyword>
<dbReference type="GO" id="GO:0000287">
    <property type="term" value="F:magnesium ion binding"/>
    <property type="evidence" value="ECO:0007669"/>
    <property type="project" value="UniProtKB-UniRule"/>
</dbReference>
<gene>
    <name evidence="6" type="primary">nfi</name>
    <name evidence="7" type="ORF">ENP47_04300</name>
</gene>
<keyword evidence="6" id="KW-0234">DNA repair</keyword>
<evidence type="ECO:0000256" key="4">
    <source>
        <dbReference type="ARBA" id="ARBA00022759"/>
    </source>
</evidence>
<sequence length="255" mass="28493">MREEENSTHTRRPRRWALPATISPEELERLAQLQQQLAQRIFECPLPGPPRLIAGADLHVRGEHAVAIAVNFELLELPDNDEDIRPLPLQEVERAIVQTVVTFPYIPGYLSFREAPAIVEAIRALRRTPDLLLIDGQGRAHPRGCGLASHVGVLLDLPTIGAAKSRLYGRYSEPANVRGAWTPVIGDHQVIGAAVRTRMDTKPIIVSVGHRITLQEAIAWVLRLSRYRIPEPTRWAHRYARDAAAHLDEESAPGM</sequence>
<dbReference type="HAMAP" id="MF_00801">
    <property type="entry name" value="Endonuclease_5"/>
    <property type="match status" value="1"/>
</dbReference>
<comment type="cofactor">
    <cofactor evidence="6">
        <name>Mg(2+)</name>
        <dbReference type="ChEBI" id="CHEBI:18420"/>
    </cofactor>
</comment>
<evidence type="ECO:0000256" key="1">
    <source>
        <dbReference type="ARBA" id="ARBA00004496"/>
    </source>
</evidence>
<feature type="binding site" evidence="6">
    <location>
        <position position="135"/>
    </location>
    <ligand>
        <name>Mg(2+)</name>
        <dbReference type="ChEBI" id="CHEBI:18420"/>
    </ligand>
</feature>
<dbReference type="PANTHER" id="PTHR28511">
    <property type="entry name" value="ENDONUCLEASE V"/>
    <property type="match status" value="1"/>
</dbReference>
<dbReference type="GO" id="GO:0016891">
    <property type="term" value="F:RNA endonuclease activity producing 5'-phosphomonoesters, hydrolytic mechanism"/>
    <property type="evidence" value="ECO:0007669"/>
    <property type="project" value="TreeGrafter"/>
</dbReference>
<name>A0A7C1JW56_THERO</name>
<evidence type="ECO:0000256" key="6">
    <source>
        <dbReference type="HAMAP-Rule" id="MF_00801"/>
    </source>
</evidence>
<comment type="function">
    <text evidence="6">DNA repair enzyme involved in the repair of deaminated bases. Selectively cleaves double-stranded DNA at the second phosphodiester bond 3' to a deoxyinosine leaving behind the intact lesion on the nicked DNA.</text>
</comment>
<feature type="binding site" evidence="6">
    <location>
        <position position="57"/>
    </location>
    <ligand>
        <name>Mg(2+)</name>
        <dbReference type="ChEBI" id="CHEBI:18420"/>
    </ligand>
</feature>
<dbReference type="Gene3D" id="3.30.2170.10">
    <property type="entry name" value="archaeoglobus fulgidus dsm 4304 superfamily"/>
    <property type="match status" value="1"/>
</dbReference>
<dbReference type="GO" id="GO:0005737">
    <property type="term" value="C:cytoplasm"/>
    <property type="evidence" value="ECO:0007669"/>
    <property type="project" value="UniProtKB-SubCell"/>
</dbReference>
<protein>
    <recommendedName>
        <fullName evidence="6">Endonuclease V</fullName>
        <ecNumber evidence="6">3.1.21.7</ecNumber>
    </recommendedName>
    <alternativeName>
        <fullName evidence="6">Deoxyinosine 3'endonuclease</fullName>
    </alternativeName>
    <alternativeName>
        <fullName evidence="6">Deoxyribonuclease V</fullName>
        <shortName evidence="6">DNase V</shortName>
    </alternativeName>
</protein>
<keyword evidence="2 6" id="KW-0963">Cytoplasm</keyword>
<dbReference type="CDD" id="cd06559">
    <property type="entry name" value="Endonuclease_V"/>
    <property type="match status" value="1"/>
</dbReference>
<comment type="catalytic activity">
    <reaction evidence="6">
        <text>Endonucleolytic cleavage at apurinic or apyrimidinic sites to products with a 5'-phosphate.</text>
        <dbReference type="EC" id="3.1.21.7"/>
    </reaction>
</comment>
<comment type="subcellular location">
    <subcellularLocation>
        <location evidence="1 6">Cytoplasm</location>
    </subcellularLocation>
</comment>
<dbReference type="Pfam" id="PF04493">
    <property type="entry name" value="Endonuclease_5"/>
    <property type="match status" value="1"/>
</dbReference>
<keyword evidence="6" id="KW-0460">Magnesium</keyword>